<dbReference type="InterPro" id="IPR011989">
    <property type="entry name" value="ARM-like"/>
</dbReference>
<dbReference type="InterPro" id="IPR008658">
    <property type="entry name" value="KAP3"/>
</dbReference>
<name>A0A507FJI5_9FUNG</name>
<dbReference type="PANTHER" id="PTHR15605:SF2">
    <property type="entry name" value="KINESIN-ASSOCIATED PROTEIN 3"/>
    <property type="match status" value="1"/>
</dbReference>
<dbReference type="PANTHER" id="PTHR15605">
    <property type="entry name" value="KINESIN-ASSOCIATED PROTEINS"/>
    <property type="match status" value="1"/>
</dbReference>
<keyword evidence="3" id="KW-1185">Reference proteome</keyword>
<dbReference type="SUPFAM" id="SSF48371">
    <property type="entry name" value="ARM repeat"/>
    <property type="match status" value="1"/>
</dbReference>
<dbReference type="GO" id="GO:0016939">
    <property type="term" value="C:kinesin II complex"/>
    <property type="evidence" value="ECO:0007669"/>
    <property type="project" value="TreeGrafter"/>
</dbReference>
<dbReference type="EMBL" id="QEAP01000046">
    <property type="protein sequence ID" value="TPX76474.1"/>
    <property type="molecule type" value="Genomic_DNA"/>
</dbReference>
<dbReference type="OrthoDB" id="10265679at2759"/>
<protein>
    <recommendedName>
        <fullName evidence="4">Kinesin-associated protein 3</fullName>
    </recommendedName>
</protein>
<feature type="compositionally biased region" description="Low complexity" evidence="1">
    <location>
        <begin position="757"/>
        <end position="767"/>
    </location>
</feature>
<dbReference type="SMART" id="SM01297">
    <property type="entry name" value="KAP"/>
    <property type="match status" value="1"/>
</dbReference>
<evidence type="ECO:0000313" key="2">
    <source>
        <dbReference type="EMBL" id="TPX76474.1"/>
    </source>
</evidence>
<reference evidence="2 3" key="1">
    <citation type="journal article" date="2019" name="Sci. Rep.">
        <title>Comparative genomics of chytrid fungi reveal insights into the obligate biotrophic and pathogenic lifestyle of Synchytrium endobioticum.</title>
        <authorList>
            <person name="van de Vossenberg B.T.L.H."/>
            <person name="Warris S."/>
            <person name="Nguyen H.D.T."/>
            <person name="van Gent-Pelzer M.P.E."/>
            <person name="Joly D.L."/>
            <person name="van de Geest H.C."/>
            <person name="Bonants P.J.M."/>
            <person name="Smith D.S."/>
            <person name="Levesque C.A."/>
            <person name="van der Lee T.A.J."/>
        </authorList>
    </citation>
    <scope>NUCLEOTIDE SEQUENCE [LARGE SCALE GENOMIC DNA]</scope>
    <source>
        <strain evidence="2 3">CBS 675.73</strain>
    </source>
</reference>
<dbReference type="Gene3D" id="1.25.10.10">
    <property type="entry name" value="Leucine-rich Repeat Variant"/>
    <property type="match status" value="2"/>
</dbReference>
<dbReference type="Pfam" id="PF05804">
    <property type="entry name" value="KAP"/>
    <property type="match status" value="2"/>
</dbReference>
<dbReference type="STRING" id="246404.A0A507FJI5"/>
<dbReference type="Proteomes" id="UP000320333">
    <property type="component" value="Unassembled WGS sequence"/>
</dbReference>
<dbReference type="GO" id="GO:0044782">
    <property type="term" value="P:cilium organization"/>
    <property type="evidence" value="ECO:0007669"/>
    <property type="project" value="TreeGrafter"/>
</dbReference>
<dbReference type="GO" id="GO:0005930">
    <property type="term" value="C:axoneme"/>
    <property type="evidence" value="ECO:0007669"/>
    <property type="project" value="TreeGrafter"/>
</dbReference>
<gene>
    <name evidence="2" type="ORF">CcCBS67573_g02266</name>
</gene>
<proteinExistence type="predicted"/>
<evidence type="ECO:0008006" key="4">
    <source>
        <dbReference type="Google" id="ProtNLM"/>
    </source>
</evidence>
<feature type="region of interest" description="Disordered" evidence="1">
    <location>
        <begin position="735"/>
        <end position="806"/>
    </location>
</feature>
<comment type="caution">
    <text evidence="2">The sequence shown here is derived from an EMBL/GenBank/DDBJ whole genome shotgun (WGS) entry which is preliminary data.</text>
</comment>
<feature type="compositionally biased region" description="Polar residues" evidence="1">
    <location>
        <begin position="735"/>
        <end position="754"/>
    </location>
</feature>
<evidence type="ECO:0000256" key="1">
    <source>
        <dbReference type="SAM" id="MobiDB-lite"/>
    </source>
</evidence>
<dbReference type="AlphaFoldDB" id="A0A507FJI5"/>
<dbReference type="InterPro" id="IPR016024">
    <property type="entry name" value="ARM-type_fold"/>
</dbReference>
<evidence type="ECO:0000313" key="3">
    <source>
        <dbReference type="Proteomes" id="UP000320333"/>
    </source>
</evidence>
<dbReference type="GO" id="GO:0007018">
    <property type="term" value="P:microtubule-based movement"/>
    <property type="evidence" value="ECO:0007669"/>
    <property type="project" value="TreeGrafter"/>
</dbReference>
<dbReference type="GO" id="GO:0019894">
    <property type="term" value="F:kinesin binding"/>
    <property type="evidence" value="ECO:0007669"/>
    <property type="project" value="InterPro"/>
</dbReference>
<dbReference type="GO" id="GO:0035869">
    <property type="term" value="C:ciliary transition zone"/>
    <property type="evidence" value="ECO:0007669"/>
    <property type="project" value="TreeGrafter"/>
</dbReference>
<organism evidence="2 3">
    <name type="scientific">Chytriomyces confervae</name>
    <dbReference type="NCBI Taxonomy" id="246404"/>
    <lineage>
        <taxon>Eukaryota</taxon>
        <taxon>Fungi</taxon>
        <taxon>Fungi incertae sedis</taxon>
        <taxon>Chytridiomycota</taxon>
        <taxon>Chytridiomycota incertae sedis</taxon>
        <taxon>Chytridiomycetes</taxon>
        <taxon>Chytridiales</taxon>
        <taxon>Chytriomycetaceae</taxon>
        <taxon>Chytriomyces</taxon>
    </lineage>
</organism>
<accession>A0A507FJI5</accession>
<sequence>MAEESTKRKITYISTDVHPTDSFIIVNYYLQVISVSDAGKQTPQDKRALQKAIKVKISESSDVTTIAREIIEKYPKLIPAIKMRELESCLAVLQKRGSNFDLKQRAAEQTDSGFSTANSILESLARGGRSSPVKDESASLDMIEQYIEGLYEEMPDKIASTRNILTLAKNPQNLDVLMQNDSLISAISRVLREDNKKSMELVTNIIYIFFCFSNFPQYHPFITANKVGDMCLRITDQELNRYNIWSSDLQKLETKAAQAPDNSTLARDLDKEHRKFQAMIRKQDQLLFVCFHLLLNLAEDFSIEVKMVKRDIVRYLLTILDRETPELLVLTITFLKKLSVFKENKDELIRSDAVFNKMDKILSIINPALQGLSLKFLLNLSHDKTFRSMTVRNGGLQRVSELLQSKSHAILTLQLLYQITIDDENRDLVAGADIIPQIMKMILEYRGERVNTELMAVAINLATSKRNVDVIVDDNGLKFLVKRALKTRDILILKMLRNISMHEGETKFMFLDYIDEFMNMLLKSSNVPEVFVEVIGIIANLTIPDFDFAKLAKTYSLVELVQKKLADAVEFARRVAAATLERARDDADESEDGLAPDDDITLEAIILLGTMAHDENIAPMVSKTNAIPLLMELMIIKEEDDEIVLQIIYCIYHFLLYDSTRQILISKTKVVSYLIDLLYDRNIQIRRMCDVCLDIISEINEDWIKKIKQQKFQWHNSEYLSVMADLLEQQEAAMNTAASTTQGKSKSTSRSGNYATAGPSPAGAAPPRKISIGNSTYYSGLDESDSDDEEFDRHIIGGPRAILDSP</sequence>